<name>A0A5K7XA44_9BACT</name>
<evidence type="ECO:0008006" key="3">
    <source>
        <dbReference type="Google" id="ProtNLM"/>
    </source>
</evidence>
<keyword evidence="2" id="KW-1185">Reference proteome</keyword>
<dbReference type="Proteomes" id="UP000326837">
    <property type="component" value="Chromosome"/>
</dbReference>
<gene>
    <name evidence="1" type="ORF">PLANPX_0915</name>
</gene>
<dbReference type="SMART" id="SM00710">
    <property type="entry name" value="PbH1"/>
    <property type="match status" value="12"/>
</dbReference>
<dbReference type="AlphaFoldDB" id="A0A5K7XA44"/>
<dbReference type="InterPro" id="IPR006626">
    <property type="entry name" value="PbH1"/>
</dbReference>
<dbReference type="KEGG" id="lpav:PLANPX_0915"/>
<dbReference type="Gene3D" id="2.40.160.160">
    <property type="entry name" value="Inverse autotransporter, beta-domain"/>
    <property type="match status" value="1"/>
</dbReference>
<reference evidence="2" key="1">
    <citation type="submission" date="2019-10" db="EMBL/GenBank/DDBJ databases">
        <title>Lacipirellula parvula gen. nov., sp. nov., representing a lineage of planctomycetes widespread in freshwater anoxic habitats, and description of the family Lacipirellulaceae.</title>
        <authorList>
            <person name="Dedysh S.N."/>
            <person name="Kulichevskaya I.S."/>
            <person name="Beletsky A.V."/>
            <person name="Rakitin A.L."/>
            <person name="Mardanov A.V."/>
            <person name="Ivanova A.A."/>
            <person name="Saltykova V.X."/>
            <person name="Rijpstra W.I.C."/>
            <person name="Sinninghe Damste J.S."/>
            <person name="Ravin N.V."/>
        </authorList>
    </citation>
    <scope>NUCLEOTIDE SEQUENCE [LARGE SCALE GENOMIC DNA]</scope>
    <source>
        <strain evidence="2">PX69</strain>
    </source>
</reference>
<proteinExistence type="predicted"/>
<dbReference type="InterPro" id="IPR038177">
    <property type="entry name" value="IAT_beta_sf"/>
</dbReference>
<protein>
    <recommendedName>
        <fullName evidence="3">Inverse autotransporter beta-domain domain-containing protein</fullName>
    </recommendedName>
</protein>
<evidence type="ECO:0000313" key="2">
    <source>
        <dbReference type="Proteomes" id="UP000326837"/>
    </source>
</evidence>
<dbReference type="InterPro" id="IPR011050">
    <property type="entry name" value="Pectin_lyase_fold/virulence"/>
</dbReference>
<organism evidence="1 2">
    <name type="scientific">Lacipirellula parvula</name>
    <dbReference type="NCBI Taxonomy" id="2650471"/>
    <lineage>
        <taxon>Bacteria</taxon>
        <taxon>Pseudomonadati</taxon>
        <taxon>Planctomycetota</taxon>
        <taxon>Planctomycetia</taxon>
        <taxon>Pirellulales</taxon>
        <taxon>Lacipirellulaceae</taxon>
        <taxon>Lacipirellula</taxon>
    </lineage>
</organism>
<sequence>MLALLACGSSANAQSSVSDGLPFESSASGRIYNGTTPLRLWHQTRGYGMEASQTAFGGRMAVDLVDAIGFLDGQFRVSNESQFGMDFGGGFRWMAPSLLTGDTRVFGLTGWYDGQETTLNNYYNQLGVSFESLGEQIDFRVNANIPLENVKSGDTIITTDTVSYSGNFLSIATLIPSDVALRVVDFEAAPRIFDLNAWVYAGGYQMDGDNVSKMGAKGGVRGYVTNDLAVDVGVQDDDIFGTNTVFQVIWTPGRTGAGPTSWVHTLADRMREQVYRNNYIATTQVQKQGAINLTDVDGQDIRIVHVDFANSSPGDGTVENPYTSINSVNGTGSQQGDIILVHAQTGANVYAGQSLSLKDEQRFLGEGGGISHTVVTQQMGTVTLPETFAGALNATRPTMQNSSGSAAVTLAGSNQESEAFAQMEVSNFTFDGGASAIISGTDGVAAVNINNVEIENTTSHGINLADMTQTLANGTTRSRFAPTIDKVTFDNVGGDDILLTSTTSETTISHATAISNITSTNGHGVGINLVQNQRAATINNFDWNGGTTGLGALRIFEAGTQGTVTLSNSANADDNIITGGQVGTAYAISLENSAATHTVTGTKIQQMGGDSIVVNDGAANLNFTGEISQTTNAQSVLSVTGGHTGTLTFVELTANNGVINATTGDGLQFNDADGNYIFTDTVTLTGTSQAINVTNDSDGTLTFQDAEITDTTGTAIAFDGGDASMSLTGKITQTTNATVLNVTNEHNGTLTFNELTANAGVINATNGNGLQFDNANGAYIFNDKVTLAGATPVINVNAADDAATFTFSEVDIDYTGAGSAVTIANSDLQAFTISGDIDVTAGGGRPVTINNNTGGSITFNTTIDSTQNGILVTGNSGTTIRFAGQTTLATGANNAVTLTNNTTGGVRFDAIDITTTGAGTGFVASNTANLTVQGTGNTITTANGVALSLTDVEVGSAGVTFQSVTSTGGTNAVVLDDVTGGTVTINGGTLSGQTSDAIAIIGGANLSINSMSITGSGGDAINIDLTTNVASTISVTNTTINNATGLGIDYNRGSLVTNTTRLTLTGNTIDTTGGQGIGIDINGSGTSNVTINGNNQVSNTSGDEALAIATVGGSGKTLNLLIDGNSFNNDSTLSAASINTNGAGTVNATVTNNNFSNSNGATGRGFTAATNSPSSTLRLNLDGNNATASGAADPYLLDQNSGTFRVEDLATVQTRNNGAIEQQGTITNDNGPIPTP</sequence>
<dbReference type="EMBL" id="AP021861">
    <property type="protein sequence ID" value="BBO31303.1"/>
    <property type="molecule type" value="Genomic_DNA"/>
</dbReference>
<dbReference type="InterPro" id="IPR012334">
    <property type="entry name" value="Pectin_lyas_fold"/>
</dbReference>
<accession>A0A5K7XA44</accession>
<dbReference type="Gene3D" id="2.160.20.10">
    <property type="entry name" value="Single-stranded right-handed beta-helix, Pectin lyase-like"/>
    <property type="match status" value="1"/>
</dbReference>
<evidence type="ECO:0000313" key="1">
    <source>
        <dbReference type="EMBL" id="BBO31303.1"/>
    </source>
</evidence>
<dbReference type="SUPFAM" id="SSF51126">
    <property type="entry name" value="Pectin lyase-like"/>
    <property type="match status" value="2"/>
</dbReference>